<feature type="domain" description="VOC" evidence="1">
    <location>
        <begin position="3"/>
        <end position="127"/>
    </location>
</feature>
<dbReference type="InterPro" id="IPR052164">
    <property type="entry name" value="Anthracycline_SecMetBiosynth"/>
</dbReference>
<dbReference type="Pfam" id="PF22677">
    <property type="entry name" value="Ble-like_N"/>
    <property type="match status" value="1"/>
</dbReference>
<dbReference type="OrthoDB" id="8776491at2"/>
<evidence type="ECO:0000259" key="1">
    <source>
        <dbReference type="PROSITE" id="PS51819"/>
    </source>
</evidence>
<dbReference type="RefSeq" id="WP_145894090.1">
    <property type="nucleotide sequence ID" value="NZ_VOBQ01000013.1"/>
</dbReference>
<evidence type="ECO:0000313" key="2">
    <source>
        <dbReference type="EMBL" id="TWO69894.1"/>
    </source>
</evidence>
<proteinExistence type="predicted"/>
<protein>
    <submittedName>
        <fullName evidence="2">VOC family protein</fullName>
    </submittedName>
</protein>
<gene>
    <name evidence="2" type="ORF">FN976_16195</name>
</gene>
<accession>A0A562ZP12</accession>
<dbReference type="InterPro" id="IPR037523">
    <property type="entry name" value="VOC_core"/>
</dbReference>
<organism evidence="2 3">
    <name type="scientific">Caenimonas sedimenti</name>
    <dbReference type="NCBI Taxonomy" id="2596921"/>
    <lineage>
        <taxon>Bacteria</taxon>
        <taxon>Pseudomonadati</taxon>
        <taxon>Pseudomonadota</taxon>
        <taxon>Betaproteobacteria</taxon>
        <taxon>Burkholderiales</taxon>
        <taxon>Comamonadaceae</taxon>
        <taxon>Caenimonas</taxon>
    </lineage>
</organism>
<dbReference type="InterPro" id="IPR029068">
    <property type="entry name" value="Glyas_Bleomycin-R_OHBP_Dase"/>
</dbReference>
<dbReference type="PANTHER" id="PTHR33993:SF2">
    <property type="entry name" value="VOC DOMAIN-CONTAINING PROTEIN"/>
    <property type="match status" value="1"/>
</dbReference>
<dbReference type="Proteomes" id="UP000318199">
    <property type="component" value="Unassembled WGS sequence"/>
</dbReference>
<dbReference type="EMBL" id="VOBQ01000013">
    <property type="protein sequence ID" value="TWO69894.1"/>
    <property type="molecule type" value="Genomic_DNA"/>
</dbReference>
<evidence type="ECO:0000313" key="3">
    <source>
        <dbReference type="Proteomes" id="UP000318199"/>
    </source>
</evidence>
<keyword evidence="3" id="KW-1185">Reference proteome</keyword>
<dbReference type="CDD" id="cd07247">
    <property type="entry name" value="SgaA_N_like"/>
    <property type="match status" value="1"/>
</dbReference>
<reference evidence="2 3" key="1">
    <citation type="submission" date="2019-07" db="EMBL/GenBank/DDBJ databases">
        <title>Caenimonas sedimenti sp. nov., isolated from activated sludge.</title>
        <authorList>
            <person name="Xu J."/>
        </authorList>
    </citation>
    <scope>NUCLEOTIDE SEQUENCE [LARGE SCALE GENOMIC DNA]</scope>
    <source>
        <strain evidence="2 3">HX-9-20</strain>
    </source>
</reference>
<dbReference type="PANTHER" id="PTHR33993">
    <property type="entry name" value="GLYOXALASE-RELATED"/>
    <property type="match status" value="1"/>
</dbReference>
<comment type="caution">
    <text evidence="2">The sequence shown here is derived from an EMBL/GenBank/DDBJ whole genome shotgun (WGS) entry which is preliminary data.</text>
</comment>
<name>A0A562ZP12_9BURK</name>
<dbReference type="InterPro" id="IPR053863">
    <property type="entry name" value="Glyoxy/Ble-like_N"/>
</dbReference>
<sequence>MDPVVHFEFPFDDRTRIAKFYEAAFGWKMQMLGEDMGDYVVVTTADEDIKGEGTFKGAIGGGFFPRKPDWPAQYPSVVIAVQDIQASMRKVAQAGGEVFGEPMMIPGIGDYVAFQDTEGNRVSMLQPLPRQ</sequence>
<dbReference type="SUPFAM" id="SSF54593">
    <property type="entry name" value="Glyoxalase/Bleomycin resistance protein/Dihydroxybiphenyl dioxygenase"/>
    <property type="match status" value="1"/>
</dbReference>
<dbReference type="PROSITE" id="PS51819">
    <property type="entry name" value="VOC"/>
    <property type="match status" value="1"/>
</dbReference>
<dbReference type="AlphaFoldDB" id="A0A562ZP12"/>
<dbReference type="Gene3D" id="3.10.180.10">
    <property type="entry name" value="2,3-Dihydroxybiphenyl 1,2-Dioxygenase, domain 1"/>
    <property type="match status" value="1"/>
</dbReference>